<accession>A0A0U5B635</accession>
<sequence>MITSLLIPDLHVDSIYDIDLVQLKQRGVKGIITDLDNTLIEWDRPDATPELITWIKELKEHGFSVVIVSNNNETRVSKVAEPLGVPYIHQAKKPTKNAFHKATRGMGLSVQETVVIGDQLFTDVLGGNRMGLYTILVVPVAQTDSLITRFNRRLERVALNWMRKRGKIPWED</sequence>
<dbReference type="KEGG" id="asoc:CB4_01311"/>
<evidence type="ECO:0000313" key="2">
    <source>
        <dbReference type="Proteomes" id="UP000217696"/>
    </source>
</evidence>
<dbReference type="InterPro" id="IPR010021">
    <property type="entry name" value="PGPP1/Gep4"/>
</dbReference>
<dbReference type="SUPFAM" id="SSF56784">
    <property type="entry name" value="HAD-like"/>
    <property type="match status" value="1"/>
</dbReference>
<dbReference type="InterPro" id="IPR036412">
    <property type="entry name" value="HAD-like_sf"/>
</dbReference>
<dbReference type="PANTHER" id="PTHR19288:SF25">
    <property type="entry name" value="PHOSPHATIDYLGLYCEROPHOSPHATASE GEP4, MITOCHONDRIAL"/>
    <property type="match status" value="1"/>
</dbReference>
<organism evidence="1 2">
    <name type="scientific">Aneurinibacillus soli</name>
    <dbReference type="NCBI Taxonomy" id="1500254"/>
    <lineage>
        <taxon>Bacteria</taxon>
        <taxon>Bacillati</taxon>
        <taxon>Bacillota</taxon>
        <taxon>Bacilli</taxon>
        <taxon>Bacillales</taxon>
        <taxon>Paenibacillaceae</taxon>
        <taxon>Aneurinibacillus group</taxon>
        <taxon>Aneurinibacillus</taxon>
    </lineage>
</organism>
<protein>
    <submittedName>
        <fullName evidence="1">UMP phosphatase</fullName>
    </submittedName>
</protein>
<dbReference type="InterPro" id="IPR006549">
    <property type="entry name" value="HAD-SF_hydro_IIIA"/>
</dbReference>
<dbReference type="GO" id="GO:0008962">
    <property type="term" value="F:phosphatidylglycerophosphatase activity"/>
    <property type="evidence" value="ECO:0007669"/>
    <property type="project" value="InterPro"/>
</dbReference>
<dbReference type="GO" id="GO:0005737">
    <property type="term" value="C:cytoplasm"/>
    <property type="evidence" value="ECO:0007669"/>
    <property type="project" value="TreeGrafter"/>
</dbReference>
<reference evidence="1 2" key="1">
    <citation type="submission" date="2015-12" db="EMBL/GenBank/DDBJ databases">
        <title>Genome sequence of Aneurinibacillus soli.</title>
        <authorList>
            <person name="Lee J.S."/>
            <person name="Lee K.C."/>
            <person name="Kim K.K."/>
            <person name="Lee B.W."/>
        </authorList>
    </citation>
    <scope>NUCLEOTIDE SEQUENCE [LARGE SCALE GENOMIC DNA]</scope>
    <source>
        <strain evidence="1 2">CB4</strain>
    </source>
</reference>
<dbReference type="Proteomes" id="UP000217696">
    <property type="component" value="Chromosome"/>
</dbReference>
<evidence type="ECO:0000313" key="1">
    <source>
        <dbReference type="EMBL" id="BAU27142.1"/>
    </source>
</evidence>
<keyword evidence="2" id="KW-1185">Reference proteome</keyword>
<dbReference type="OrthoDB" id="9787572at2"/>
<dbReference type="AlphaFoldDB" id="A0A0U5B635"/>
<dbReference type="NCBIfam" id="TIGR01509">
    <property type="entry name" value="HAD-SF-IA-v3"/>
    <property type="match status" value="1"/>
</dbReference>
<dbReference type="EMBL" id="AP017312">
    <property type="protein sequence ID" value="BAU27142.1"/>
    <property type="molecule type" value="Genomic_DNA"/>
</dbReference>
<dbReference type="CDD" id="cd16416">
    <property type="entry name" value="HAD_BsYqeG-like"/>
    <property type="match status" value="1"/>
</dbReference>
<dbReference type="Pfam" id="PF09419">
    <property type="entry name" value="PGP_phosphatase"/>
    <property type="match status" value="1"/>
</dbReference>
<name>A0A0U5B635_9BACL</name>
<dbReference type="InterPro" id="IPR006439">
    <property type="entry name" value="HAD-SF_hydro_IA"/>
</dbReference>
<dbReference type="FunFam" id="3.40.50.1000:FF:000067">
    <property type="entry name" value="HAD phosphatase, family IIIA"/>
    <property type="match status" value="1"/>
</dbReference>
<dbReference type="NCBIfam" id="TIGR01662">
    <property type="entry name" value="HAD-SF-IIIA"/>
    <property type="match status" value="1"/>
</dbReference>
<dbReference type="Gene3D" id="3.40.50.1000">
    <property type="entry name" value="HAD superfamily/HAD-like"/>
    <property type="match status" value="1"/>
</dbReference>
<dbReference type="InterPro" id="IPR027706">
    <property type="entry name" value="PGP_Pase"/>
</dbReference>
<dbReference type="PANTHER" id="PTHR19288">
    <property type="entry name" value="4-NITROPHENYLPHOSPHATASE-RELATED"/>
    <property type="match status" value="1"/>
</dbReference>
<dbReference type="NCBIfam" id="TIGR01668">
    <property type="entry name" value="YqeG_hyp_ppase"/>
    <property type="match status" value="1"/>
</dbReference>
<dbReference type="InterPro" id="IPR023214">
    <property type="entry name" value="HAD_sf"/>
</dbReference>
<gene>
    <name evidence="1" type="ORF">CB4_01311</name>
</gene>
<proteinExistence type="predicted"/>